<reference evidence="1 2" key="1">
    <citation type="submission" date="2017-01" db="EMBL/GenBank/DDBJ databases">
        <title>The cable genome- insights into the physiology and evolution of filamentous bacteria capable of sulfide oxidation via long distance electron transfer.</title>
        <authorList>
            <person name="Schreiber L."/>
            <person name="Bjerg J.T."/>
            <person name="Boggild A."/>
            <person name="Van De Vossenberg J."/>
            <person name="Meysman F."/>
            <person name="Nielsen L.P."/>
            <person name="Schramm A."/>
            <person name="Kjeldsen K.U."/>
        </authorList>
    </citation>
    <scope>NUCLEOTIDE SEQUENCE [LARGE SCALE GENOMIC DNA]</scope>
    <source>
        <strain evidence="1">MCF</strain>
    </source>
</reference>
<evidence type="ECO:0000313" key="2">
    <source>
        <dbReference type="Proteomes" id="UP000287853"/>
    </source>
</evidence>
<keyword evidence="2" id="KW-1185">Reference proteome</keyword>
<evidence type="ECO:0008006" key="3">
    <source>
        <dbReference type="Google" id="ProtNLM"/>
    </source>
</evidence>
<comment type="caution">
    <text evidence="1">The sequence shown here is derived from an EMBL/GenBank/DDBJ whole genome shotgun (WGS) entry which is preliminary data.</text>
</comment>
<dbReference type="Proteomes" id="UP000287853">
    <property type="component" value="Unassembled WGS sequence"/>
</dbReference>
<organism evidence="1 2">
    <name type="scientific">Candidatus Electrothrix aarhusensis</name>
    <dbReference type="NCBI Taxonomy" id="1859131"/>
    <lineage>
        <taxon>Bacteria</taxon>
        <taxon>Pseudomonadati</taxon>
        <taxon>Thermodesulfobacteriota</taxon>
        <taxon>Desulfobulbia</taxon>
        <taxon>Desulfobulbales</taxon>
        <taxon>Desulfobulbaceae</taxon>
        <taxon>Candidatus Electrothrix</taxon>
    </lineage>
</organism>
<protein>
    <recommendedName>
        <fullName evidence="3">DUF4911 domain-containing protein</fullName>
    </recommendedName>
</protein>
<evidence type="ECO:0000313" key="1">
    <source>
        <dbReference type="EMBL" id="RWX45296.1"/>
    </source>
</evidence>
<dbReference type="EMBL" id="MTKO01000080">
    <property type="protein sequence ID" value="RWX45296.1"/>
    <property type="molecule type" value="Genomic_DNA"/>
</dbReference>
<dbReference type="InterPro" id="IPR032587">
    <property type="entry name" value="DUF4911"/>
</dbReference>
<dbReference type="Pfam" id="PF16256">
    <property type="entry name" value="DUF4911"/>
    <property type="match status" value="1"/>
</dbReference>
<proteinExistence type="predicted"/>
<name>A0A3S3U783_9BACT</name>
<sequence>MEDTGRGTACRAPEGMQTFYLRVRPDRIALFRFLLEGYDGLAVLSTMDAKQGLVRLIVPKSRYAELWQLLIAICVDLCPVA</sequence>
<accession>A0A3S3U783</accession>
<gene>
    <name evidence="1" type="ORF">H206_02196</name>
</gene>
<dbReference type="AlphaFoldDB" id="A0A3S3U783"/>